<dbReference type="GO" id="GO:0044611">
    <property type="term" value="C:nuclear pore inner ring"/>
    <property type="evidence" value="ECO:0007669"/>
    <property type="project" value="TreeGrafter"/>
</dbReference>
<dbReference type="AlphaFoldDB" id="A0A199UJH5"/>
<dbReference type="GO" id="GO:0017056">
    <property type="term" value="F:structural constituent of nuclear pore"/>
    <property type="evidence" value="ECO:0007669"/>
    <property type="project" value="InterPro"/>
</dbReference>
<gene>
    <name evidence="1" type="ORF">ACMD2_22404</name>
</gene>
<feature type="non-terminal residue" evidence="1">
    <location>
        <position position="251"/>
    </location>
</feature>
<evidence type="ECO:0000313" key="2">
    <source>
        <dbReference type="Proteomes" id="UP000092600"/>
    </source>
</evidence>
<dbReference type="STRING" id="4615.A0A199UJH5"/>
<dbReference type="PANTHER" id="PTHR31431">
    <property type="entry name" value="NUCLEOPORIN NUP188 HOMOLOG"/>
    <property type="match status" value="1"/>
</dbReference>
<dbReference type="EMBL" id="LSRQ01007487">
    <property type="protein sequence ID" value="OAY64889.1"/>
    <property type="molecule type" value="Genomic_DNA"/>
</dbReference>
<comment type="caution">
    <text evidence="1">The sequence shown here is derived from an EMBL/GenBank/DDBJ whole genome shotgun (WGS) entry which is preliminary data.</text>
</comment>
<dbReference type="GO" id="GO:0006606">
    <property type="term" value="P:protein import into nucleus"/>
    <property type="evidence" value="ECO:0007669"/>
    <property type="project" value="TreeGrafter"/>
</dbReference>
<reference evidence="1 2" key="1">
    <citation type="journal article" date="2016" name="DNA Res.">
        <title>The draft genome of MD-2 pineapple using hybrid error correction of long reads.</title>
        <authorList>
            <person name="Redwan R.M."/>
            <person name="Saidin A."/>
            <person name="Kumar S.V."/>
        </authorList>
    </citation>
    <scope>NUCLEOTIDE SEQUENCE [LARGE SCALE GENOMIC DNA]</scope>
    <source>
        <strain evidence="2">cv. MD2</strain>
        <tissue evidence="1">Leaf</tissue>
    </source>
</reference>
<protein>
    <submittedName>
        <fullName evidence="1">Uncharacterized protein</fullName>
    </submittedName>
</protein>
<sequence>MVQGSADLWTVGPTAIELLGWAMSWTYGAPSRVFEVALKSNVFEMEMNGQSSSSWFLSRGLARMLYAACEENRDCCMLTTSVLDFIIQVVEKGAEDNVVSALVVFSLQYVLVNHMHWKFEKTAGWKATLKLVLVLVPEISPFKKLYATCHHQLELEDVQLVACCVLDVFYDMLADLSEAIQVAAVRVFSMLCFISSRTETESVENANFLADSMQNNRLCVAICCILDEKESQDNCLIIEVFKLLNSVACYQ</sequence>
<evidence type="ECO:0000313" key="1">
    <source>
        <dbReference type="EMBL" id="OAY64889.1"/>
    </source>
</evidence>
<organism evidence="1 2">
    <name type="scientific">Ananas comosus</name>
    <name type="common">Pineapple</name>
    <name type="synonym">Ananas ananas</name>
    <dbReference type="NCBI Taxonomy" id="4615"/>
    <lineage>
        <taxon>Eukaryota</taxon>
        <taxon>Viridiplantae</taxon>
        <taxon>Streptophyta</taxon>
        <taxon>Embryophyta</taxon>
        <taxon>Tracheophyta</taxon>
        <taxon>Spermatophyta</taxon>
        <taxon>Magnoliopsida</taxon>
        <taxon>Liliopsida</taxon>
        <taxon>Poales</taxon>
        <taxon>Bromeliaceae</taxon>
        <taxon>Bromelioideae</taxon>
        <taxon>Ananas</taxon>
    </lineage>
</organism>
<accession>A0A199UJH5</accession>
<dbReference type="Proteomes" id="UP000092600">
    <property type="component" value="Unassembled WGS sequence"/>
</dbReference>
<name>A0A199UJH5_ANACO</name>
<dbReference type="GO" id="GO:0006405">
    <property type="term" value="P:RNA export from nucleus"/>
    <property type="evidence" value="ECO:0007669"/>
    <property type="project" value="TreeGrafter"/>
</dbReference>
<proteinExistence type="predicted"/>
<dbReference type="InterPro" id="IPR044840">
    <property type="entry name" value="Nup188"/>
</dbReference>
<dbReference type="PANTHER" id="PTHR31431:SF1">
    <property type="entry name" value="NUCLEOPORIN NUP188"/>
    <property type="match status" value="1"/>
</dbReference>